<proteinExistence type="predicted"/>
<evidence type="ECO:0000313" key="1">
    <source>
        <dbReference type="EMBL" id="EHI51147.1"/>
    </source>
</evidence>
<keyword evidence="2" id="KW-1185">Reference proteome</keyword>
<reference evidence="1 2" key="1">
    <citation type="journal article" date="2012" name="Front. Microbiol.">
        <title>Draft Genome Sequence of the Virulent Strain 01-B526 of the Fish Pathogen Aeromonas salmonicida.</title>
        <authorList>
            <person name="Charette S.J."/>
            <person name="Brochu F."/>
            <person name="Boyle B."/>
            <person name="Filion G."/>
            <person name="Tanaka K.H."/>
            <person name="Derome N."/>
        </authorList>
    </citation>
    <scope>NUCLEOTIDE SEQUENCE [LARGE SCALE GENOMIC DNA]</scope>
    <source>
        <strain evidence="1 2">01-B526</strain>
    </source>
</reference>
<gene>
    <name evidence="1" type="ORF">IYQ_17864</name>
</gene>
<protein>
    <submittedName>
        <fullName evidence="1">Uncharacterized protein</fullName>
    </submittedName>
</protein>
<evidence type="ECO:0000313" key="2">
    <source>
        <dbReference type="Proteomes" id="UP000006428"/>
    </source>
</evidence>
<organism evidence="1 2">
    <name type="scientific">Aeromonas salmonicida subsp. salmonicida 01-B526</name>
    <dbReference type="NCBI Taxonomy" id="1076135"/>
    <lineage>
        <taxon>Bacteria</taxon>
        <taxon>Pseudomonadati</taxon>
        <taxon>Pseudomonadota</taxon>
        <taxon>Gammaproteobacteria</taxon>
        <taxon>Aeromonadales</taxon>
        <taxon>Aeromonadaceae</taxon>
        <taxon>Aeromonas</taxon>
    </lineage>
</organism>
<sequence>MKNDLILVVLDAEQIAKAKDENGKRKQITHALVVGNYGVMFGTEKQCIKYYSVWKDIFKDLFGKCYETDQYHISAYTCSGNVVMDLIEESDRRKPKIDFIKETVTREKKGFWEKLFGR</sequence>
<accession>A0ABP2MWV6</accession>
<dbReference type="RefSeq" id="WP_005318735.1">
    <property type="nucleotide sequence ID" value="NZ_AGVO01000065.1"/>
</dbReference>
<dbReference type="Proteomes" id="UP000006428">
    <property type="component" value="Unassembled WGS sequence"/>
</dbReference>
<dbReference type="EMBL" id="AGVO01000065">
    <property type="protein sequence ID" value="EHI51147.1"/>
    <property type="molecule type" value="Genomic_DNA"/>
</dbReference>
<name>A0ABP2MWV6_AERSS</name>
<comment type="caution">
    <text evidence="1">The sequence shown here is derived from an EMBL/GenBank/DDBJ whole genome shotgun (WGS) entry which is preliminary data.</text>
</comment>